<protein>
    <submittedName>
        <fullName evidence="2">Uncharacterized protein</fullName>
    </submittedName>
</protein>
<proteinExistence type="predicted"/>
<keyword evidence="1" id="KW-0812">Transmembrane</keyword>
<keyword evidence="1" id="KW-0472">Membrane</keyword>
<evidence type="ECO:0000256" key="1">
    <source>
        <dbReference type="SAM" id="Phobius"/>
    </source>
</evidence>
<keyword evidence="1" id="KW-1133">Transmembrane helix</keyword>
<reference evidence="2 3" key="1">
    <citation type="submission" date="2016-04" db="EMBL/GenBank/DDBJ databases">
        <title>Genome analyses suggest a sexual origin of heterokaryosis in a supposedly ancient asexual fungus.</title>
        <authorList>
            <person name="Ropars J."/>
            <person name="Sedzielewska K."/>
            <person name="Noel J."/>
            <person name="Charron P."/>
            <person name="Farinelli L."/>
            <person name="Marton T."/>
            <person name="Kruger M."/>
            <person name="Pelin A."/>
            <person name="Brachmann A."/>
            <person name="Corradi N."/>
        </authorList>
    </citation>
    <scope>NUCLEOTIDE SEQUENCE [LARGE SCALE GENOMIC DNA]</scope>
    <source>
        <strain evidence="2 3">C2</strain>
    </source>
</reference>
<accession>A0A2N1MFN3</accession>
<name>A0A2N1MFN3_9GLOM</name>
<evidence type="ECO:0000313" key="2">
    <source>
        <dbReference type="EMBL" id="PKK60436.1"/>
    </source>
</evidence>
<evidence type="ECO:0000313" key="3">
    <source>
        <dbReference type="Proteomes" id="UP000233469"/>
    </source>
</evidence>
<organism evidence="2 3">
    <name type="scientific">Rhizophagus irregularis</name>
    <dbReference type="NCBI Taxonomy" id="588596"/>
    <lineage>
        <taxon>Eukaryota</taxon>
        <taxon>Fungi</taxon>
        <taxon>Fungi incertae sedis</taxon>
        <taxon>Mucoromycota</taxon>
        <taxon>Glomeromycotina</taxon>
        <taxon>Glomeromycetes</taxon>
        <taxon>Glomerales</taxon>
        <taxon>Glomeraceae</taxon>
        <taxon>Rhizophagus</taxon>
    </lineage>
</organism>
<dbReference type="EMBL" id="LLXL01002587">
    <property type="protein sequence ID" value="PKK60436.1"/>
    <property type="molecule type" value="Genomic_DNA"/>
</dbReference>
<comment type="caution">
    <text evidence="2">The sequence shown here is derived from an EMBL/GenBank/DDBJ whole genome shotgun (WGS) entry which is preliminary data.</text>
</comment>
<feature type="transmembrane region" description="Helical" evidence="1">
    <location>
        <begin position="20"/>
        <end position="37"/>
    </location>
</feature>
<gene>
    <name evidence="2" type="ORF">RhiirC2_856851</name>
</gene>
<dbReference type="Proteomes" id="UP000233469">
    <property type="component" value="Unassembled WGS sequence"/>
</dbReference>
<dbReference type="AlphaFoldDB" id="A0A2N1MFN3"/>
<sequence length="180" mass="20657">MPIWYPVPSALDILVGFLDAGRHLALVFFFVEWYLAVDQHLGINREAAVFEHRFNGDVSFFGFETWVWSGSVLLALGLGYADMDSGLVIWDFEGPRCPFRNFDFDFGFEFSLRIWIQNFSYGFISTAALDSNFFFVSCFDSTADFICYKLGLGFSLGAANLEQLDNRLEFSFDWTILNFI</sequence>
<reference evidence="2 3" key="2">
    <citation type="submission" date="2017-10" db="EMBL/GenBank/DDBJ databases">
        <title>Extensive intraspecific genome diversity in a model arbuscular mycorrhizal fungus.</title>
        <authorList>
            <person name="Chen E.C.H."/>
            <person name="Morin E."/>
            <person name="Baudet D."/>
            <person name="Noel J."/>
            <person name="Ndikumana S."/>
            <person name="Charron P."/>
            <person name="St-Onge C."/>
            <person name="Giorgi J."/>
            <person name="Grigoriev I.V."/>
            <person name="Roux C."/>
            <person name="Martin F.M."/>
            <person name="Corradi N."/>
        </authorList>
    </citation>
    <scope>NUCLEOTIDE SEQUENCE [LARGE SCALE GENOMIC DNA]</scope>
    <source>
        <strain evidence="2 3">C2</strain>
    </source>
</reference>